<dbReference type="EMBL" id="NOKA02000004">
    <property type="protein sequence ID" value="RDY32299.1"/>
    <property type="molecule type" value="Genomic_DNA"/>
</dbReference>
<sequence length="318" mass="34501">MDYKVVIPVIAAFIISAISGPGIIKYLTKLKAGQTVREDGPQTHLKKTGTPTMGGVLILLSIIIVSLFYIQDYPKIIPILFVTLGFGIIGFLDDYIKVVLKRSLGLTVMQKMTGEIMVTVIFAYYIINYSEVGLEMLLPFSDGKYVNMGILTIPIMFIAMIGTVNGVNFTDGLDGLASSVTVLVATFFSLVAITQGSGIEPITCAVVGSLLGFLLFNAHPARVFMGDTGSLALGGFVAASAYMLKMPLFILIVGLIYLVEVISVMMQVTYFKLTKGKRIFKMAPIHHHFELCGWSETKVVTVFTIITAVLCLLGLLAM</sequence>
<evidence type="ECO:0000256" key="1">
    <source>
        <dbReference type="ARBA" id="ARBA00004141"/>
    </source>
</evidence>
<evidence type="ECO:0000313" key="11">
    <source>
        <dbReference type="EMBL" id="RDY32299.1"/>
    </source>
</evidence>
<dbReference type="Pfam" id="PF00953">
    <property type="entry name" value="Glycos_transf_4"/>
    <property type="match status" value="1"/>
</dbReference>
<dbReference type="PROSITE" id="PS01348">
    <property type="entry name" value="MRAY_2"/>
    <property type="match status" value="1"/>
</dbReference>
<dbReference type="Pfam" id="PF10555">
    <property type="entry name" value="MraY_sig1"/>
    <property type="match status" value="1"/>
</dbReference>
<proteinExistence type="inferred from homology"/>
<dbReference type="RefSeq" id="WP_094376679.1">
    <property type="nucleotide sequence ID" value="NZ_NOKA02000004.1"/>
</dbReference>
<feature type="transmembrane region" description="Helical" evidence="7">
    <location>
        <begin position="299"/>
        <end position="317"/>
    </location>
</feature>
<dbReference type="GO" id="GO:0008360">
    <property type="term" value="P:regulation of cell shape"/>
    <property type="evidence" value="ECO:0007669"/>
    <property type="project" value="UniProtKB-KW"/>
</dbReference>
<accession>A0A255ILF3</accession>
<dbReference type="AlphaFoldDB" id="A0A255ILF3"/>
<feature type="binding site" evidence="9">
    <location>
        <position position="227"/>
    </location>
    <ligand>
        <name>Mg(2+)</name>
        <dbReference type="ChEBI" id="CHEBI:18420"/>
    </ligand>
</feature>
<reference evidence="11" key="3">
    <citation type="submission" date="2018-07" db="EMBL/GenBank/DDBJ databases">
        <authorList>
            <person name="Quirk P.G."/>
            <person name="Krulwich T.A."/>
        </authorList>
    </citation>
    <scope>NUCLEOTIDE SEQUENCE</scope>
    <source>
        <strain evidence="11">CCRI-19302</strain>
    </source>
</reference>
<dbReference type="OrthoDB" id="9805475at2"/>
<comment type="subcellular location">
    <subcellularLocation>
        <location evidence="7">Cell membrane</location>
        <topology evidence="7">Multi-pass membrane protein</topology>
    </subcellularLocation>
    <subcellularLocation>
        <location evidence="1">Membrane</location>
        <topology evidence="1">Multi-pass membrane protein</topology>
    </subcellularLocation>
</comment>
<reference evidence="10 13" key="2">
    <citation type="submission" date="2018-05" db="EMBL/GenBank/DDBJ databases">
        <title>Genomic Encyclopedia of Type Strains, Phase IV (KMG-IV): sequencing the most valuable type-strain genomes for metagenomic binning, comparative biology and taxonomic classification.</title>
        <authorList>
            <person name="Goeker M."/>
        </authorList>
    </citation>
    <scope>NUCLEOTIDE SEQUENCE [LARGE SCALE GENOMIC DNA]</scope>
    <source>
        <strain evidence="10 13">DSM 28816</strain>
    </source>
</reference>
<feature type="transmembrane region" description="Helical" evidence="7">
    <location>
        <begin position="147"/>
        <end position="168"/>
    </location>
</feature>
<keyword evidence="7" id="KW-0573">Peptidoglycan synthesis</keyword>
<feature type="transmembrane region" description="Helical" evidence="7">
    <location>
        <begin position="76"/>
        <end position="96"/>
    </location>
</feature>
<dbReference type="GO" id="GO:0009252">
    <property type="term" value="P:peptidoglycan biosynthetic process"/>
    <property type="evidence" value="ECO:0007669"/>
    <property type="project" value="UniProtKB-UniRule"/>
</dbReference>
<evidence type="ECO:0000256" key="2">
    <source>
        <dbReference type="ARBA" id="ARBA00005583"/>
    </source>
</evidence>
<keyword evidence="7 9" id="KW-0460">Magnesium</keyword>
<feature type="transmembrane region" description="Helical" evidence="7">
    <location>
        <begin position="175"/>
        <end position="193"/>
    </location>
</feature>
<evidence type="ECO:0000256" key="8">
    <source>
        <dbReference type="NCBIfam" id="TIGR00445"/>
    </source>
</evidence>
<keyword evidence="7" id="KW-0133">Cell shape</keyword>
<comment type="cofactor">
    <cofactor evidence="7 9">
        <name>Mg(2+)</name>
        <dbReference type="ChEBI" id="CHEBI:18420"/>
    </cofactor>
</comment>
<dbReference type="GO" id="GO:0046872">
    <property type="term" value="F:metal ion binding"/>
    <property type="evidence" value="ECO:0007669"/>
    <property type="project" value="UniProtKB-KW"/>
</dbReference>
<evidence type="ECO:0000256" key="3">
    <source>
        <dbReference type="ARBA" id="ARBA00022679"/>
    </source>
</evidence>
<evidence type="ECO:0000313" key="13">
    <source>
        <dbReference type="Proteomes" id="UP000247523"/>
    </source>
</evidence>
<feature type="transmembrane region" description="Helical" evidence="7">
    <location>
        <begin position="199"/>
        <end position="216"/>
    </location>
</feature>
<dbReference type="EC" id="2.7.8.13" evidence="7 8"/>
<dbReference type="UniPathway" id="UPA00219"/>
<dbReference type="Proteomes" id="UP000216411">
    <property type="component" value="Unassembled WGS sequence"/>
</dbReference>
<keyword evidence="12" id="KW-1185">Reference proteome</keyword>
<keyword evidence="7 9" id="KW-0479">Metal-binding</keyword>
<evidence type="ECO:0000256" key="5">
    <source>
        <dbReference type="ARBA" id="ARBA00022989"/>
    </source>
</evidence>
<feature type="transmembrane region" description="Helical" evidence="7">
    <location>
        <begin position="248"/>
        <end position="271"/>
    </location>
</feature>
<evidence type="ECO:0000256" key="6">
    <source>
        <dbReference type="ARBA" id="ARBA00023136"/>
    </source>
</evidence>
<keyword evidence="7" id="KW-1003">Cell membrane</keyword>
<dbReference type="PANTHER" id="PTHR22926">
    <property type="entry name" value="PHOSPHO-N-ACETYLMURAMOYL-PENTAPEPTIDE-TRANSFERASE"/>
    <property type="match status" value="1"/>
</dbReference>
<protein>
    <recommendedName>
        <fullName evidence="7 8">Phospho-N-acetylmuramoyl-pentapeptide-transferase</fullName>
        <ecNumber evidence="7 8">2.7.8.13</ecNumber>
    </recommendedName>
    <alternativeName>
        <fullName evidence="7">UDP-MurNAc-pentapeptide phosphotransferase</fullName>
    </alternativeName>
</protein>
<evidence type="ECO:0000313" key="10">
    <source>
        <dbReference type="EMBL" id="PXV89520.1"/>
    </source>
</evidence>
<keyword evidence="6 7" id="KW-0472">Membrane</keyword>
<keyword evidence="7" id="KW-0132">Cell division</keyword>
<evidence type="ECO:0000256" key="9">
    <source>
        <dbReference type="PIRSR" id="PIRSR600715-1"/>
    </source>
</evidence>
<keyword evidence="3 7" id="KW-0808">Transferase</keyword>
<dbReference type="NCBIfam" id="TIGR00445">
    <property type="entry name" value="mraY"/>
    <property type="match status" value="1"/>
</dbReference>
<dbReference type="InterPro" id="IPR000715">
    <property type="entry name" value="Glycosyl_transferase_4"/>
</dbReference>
<dbReference type="HAMAP" id="MF_00038">
    <property type="entry name" value="MraY"/>
    <property type="match status" value="1"/>
</dbReference>
<keyword evidence="5 7" id="KW-1133">Transmembrane helix</keyword>
<dbReference type="GO" id="GO:0005886">
    <property type="term" value="C:plasma membrane"/>
    <property type="evidence" value="ECO:0007669"/>
    <property type="project" value="UniProtKB-SubCell"/>
</dbReference>
<evidence type="ECO:0000256" key="7">
    <source>
        <dbReference type="HAMAP-Rule" id="MF_00038"/>
    </source>
</evidence>
<comment type="function">
    <text evidence="7">Catalyzes the initial step of the lipid cycle reactions in the biosynthesis of the cell wall peptidoglycan: transfers peptidoglycan precursor phospho-MurNAc-pentapeptide from UDP-MurNAc-pentapeptide onto the lipid carrier undecaprenyl phosphate, yielding undecaprenyl-pyrophosphoryl-MurNAc-pentapeptide, known as lipid I.</text>
</comment>
<feature type="transmembrane region" description="Helical" evidence="7">
    <location>
        <begin position="108"/>
        <end position="127"/>
    </location>
</feature>
<comment type="catalytic activity">
    <reaction evidence="7">
        <text>UDP-N-acetyl-alpha-D-muramoyl-L-alanyl-gamma-D-glutamyl-meso-2,6-diaminopimeloyl-D-alanyl-D-alanine + di-trans,octa-cis-undecaprenyl phosphate = di-trans,octa-cis-undecaprenyl diphospho-N-acetyl-alpha-D-muramoyl-L-alanyl-D-glutamyl-meso-2,6-diaminopimeloyl-D-alanyl-D-alanine + UMP</text>
        <dbReference type="Rhea" id="RHEA:28386"/>
        <dbReference type="ChEBI" id="CHEBI:57865"/>
        <dbReference type="ChEBI" id="CHEBI:60392"/>
        <dbReference type="ChEBI" id="CHEBI:61386"/>
        <dbReference type="ChEBI" id="CHEBI:61387"/>
        <dbReference type="EC" id="2.7.8.13"/>
    </reaction>
</comment>
<dbReference type="GO" id="GO:0051301">
    <property type="term" value="P:cell division"/>
    <property type="evidence" value="ECO:0007669"/>
    <property type="project" value="UniProtKB-KW"/>
</dbReference>
<comment type="caution">
    <text evidence="11">The sequence shown here is derived from an EMBL/GenBank/DDBJ whole genome shotgun (WGS) entry which is preliminary data.</text>
</comment>
<comment type="similarity">
    <text evidence="2 7">Belongs to the glycosyltransferase 4 family. MraY subfamily.</text>
</comment>
<keyword evidence="4 7" id="KW-0812">Transmembrane</keyword>
<keyword evidence="7" id="KW-0961">Cell wall biogenesis/degradation</keyword>
<dbReference type="GO" id="GO:0071555">
    <property type="term" value="P:cell wall organization"/>
    <property type="evidence" value="ECO:0007669"/>
    <property type="project" value="UniProtKB-KW"/>
</dbReference>
<comment type="pathway">
    <text evidence="7">Cell wall biogenesis; peptidoglycan biosynthesis.</text>
</comment>
<feature type="transmembrane region" description="Helical" evidence="7">
    <location>
        <begin position="48"/>
        <end position="70"/>
    </location>
</feature>
<feature type="transmembrane region" description="Helical" evidence="7">
    <location>
        <begin position="6"/>
        <end position="27"/>
    </location>
</feature>
<reference evidence="11 12" key="1">
    <citation type="journal article" date="2017" name="Genome Announc.">
        <title>Draft Genome Sequence of a Sporulating and Motile Strain of Lachnotalea glycerini Isolated from Water in Quebec City, Canada.</title>
        <authorList>
            <person name="Maheux A.F."/>
            <person name="Boudreau D.K."/>
            <person name="Berube E."/>
            <person name="Boissinot M."/>
            <person name="Raymond F."/>
            <person name="Brodeur S."/>
            <person name="Corbeil J."/>
            <person name="Isabel S."/>
            <person name="Omar R.F."/>
            <person name="Bergeron M.G."/>
        </authorList>
    </citation>
    <scope>NUCLEOTIDE SEQUENCE [LARGE SCALE GENOMIC DNA]</scope>
    <source>
        <strain evidence="11 12">CCRI-19302</strain>
    </source>
</reference>
<dbReference type="InterPro" id="IPR003524">
    <property type="entry name" value="PNAcMuramoyl-5peptid_Trfase"/>
</dbReference>
<dbReference type="Proteomes" id="UP000247523">
    <property type="component" value="Unassembled WGS sequence"/>
</dbReference>
<evidence type="ECO:0000256" key="4">
    <source>
        <dbReference type="ARBA" id="ARBA00022692"/>
    </source>
</evidence>
<dbReference type="GO" id="GO:0008963">
    <property type="term" value="F:phospho-N-acetylmuramoyl-pentapeptide-transferase activity"/>
    <property type="evidence" value="ECO:0007669"/>
    <property type="project" value="UniProtKB-UniRule"/>
</dbReference>
<organism evidence="11 12">
    <name type="scientific">Lachnotalea glycerini</name>
    <dbReference type="NCBI Taxonomy" id="1763509"/>
    <lineage>
        <taxon>Bacteria</taxon>
        <taxon>Bacillati</taxon>
        <taxon>Bacillota</taxon>
        <taxon>Clostridia</taxon>
        <taxon>Lachnospirales</taxon>
        <taxon>Lachnospiraceae</taxon>
        <taxon>Lachnotalea</taxon>
    </lineage>
</organism>
<dbReference type="CDD" id="cd06852">
    <property type="entry name" value="GT_MraY"/>
    <property type="match status" value="1"/>
</dbReference>
<dbReference type="PANTHER" id="PTHR22926:SF5">
    <property type="entry name" value="PHOSPHO-N-ACETYLMURAMOYL-PENTAPEPTIDE-TRANSFERASE HOMOLOG"/>
    <property type="match status" value="1"/>
</dbReference>
<feature type="binding site" evidence="9">
    <location>
        <position position="168"/>
    </location>
    <ligand>
        <name>Mg(2+)</name>
        <dbReference type="ChEBI" id="CHEBI:18420"/>
    </ligand>
</feature>
<dbReference type="EMBL" id="QICS01000006">
    <property type="protein sequence ID" value="PXV89520.1"/>
    <property type="molecule type" value="Genomic_DNA"/>
</dbReference>
<dbReference type="PROSITE" id="PS01347">
    <property type="entry name" value="MRAY_1"/>
    <property type="match status" value="1"/>
</dbReference>
<dbReference type="InterPro" id="IPR018480">
    <property type="entry name" value="PNAcMuramoyl-5peptid_Trfase_CS"/>
</dbReference>
<keyword evidence="7" id="KW-0131">Cell cycle</keyword>
<name>A0A255ILF3_9FIRM</name>
<gene>
    <name evidence="7" type="primary">mraY</name>
    <name evidence="10" type="ORF">C8E03_106172</name>
    <name evidence="11" type="ORF">CG710_004770</name>
</gene>
<evidence type="ECO:0000313" key="12">
    <source>
        <dbReference type="Proteomes" id="UP000216411"/>
    </source>
</evidence>